<dbReference type="EMBL" id="LUKD01000008">
    <property type="protein sequence ID" value="KYG62997.1"/>
    <property type="molecule type" value="Genomic_DNA"/>
</dbReference>
<evidence type="ECO:0000313" key="4">
    <source>
        <dbReference type="Proteomes" id="UP000075391"/>
    </source>
</evidence>
<name>A0A150WTX6_BDEBC</name>
<evidence type="ECO:0000313" key="2">
    <source>
        <dbReference type="EMBL" id="KYG62997.1"/>
    </source>
</evidence>
<proteinExistence type="predicted"/>
<comment type="caution">
    <text evidence="3">The sequence shown here is derived from an EMBL/GenBank/DDBJ whole genome shotgun (WGS) entry which is preliminary data.</text>
</comment>
<reference evidence="4 5" key="1">
    <citation type="submission" date="2016-03" db="EMBL/GenBank/DDBJ databases">
        <authorList>
            <person name="Ploux O."/>
        </authorList>
    </citation>
    <scope>NUCLEOTIDE SEQUENCE [LARGE SCALE GENOMIC DNA]</scope>
    <source>
        <strain evidence="3 4">BER2</strain>
        <strain evidence="2 5">EC13</strain>
    </source>
</reference>
<organism evidence="3 4">
    <name type="scientific">Bdellovibrio bacteriovorus</name>
    <dbReference type="NCBI Taxonomy" id="959"/>
    <lineage>
        <taxon>Bacteria</taxon>
        <taxon>Pseudomonadati</taxon>
        <taxon>Bdellovibrionota</taxon>
        <taxon>Bdellovibrionia</taxon>
        <taxon>Bdellovibrionales</taxon>
        <taxon>Pseudobdellovibrionaceae</taxon>
        <taxon>Bdellovibrio</taxon>
    </lineage>
</organism>
<dbReference type="RefSeq" id="WP_063209545.1">
    <property type="nucleotide sequence ID" value="NZ_LUKD01000008.1"/>
</dbReference>
<feature type="chain" id="PRO_5013477214" evidence="1">
    <location>
        <begin position="22"/>
        <end position="82"/>
    </location>
</feature>
<gene>
    <name evidence="3" type="ORF">AZI85_14630</name>
    <name evidence="2" type="ORF">AZI87_17205</name>
</gene>
<dbReference type="OrthoDB" id="5295774at2"/>
<evidence type="ECO:0000313" key="3">
    <source>
        <dbReference type="EMBL" id="KYG69939.1"/>
    </source>
</evidence>
<feature type="signal peptide" evidence="1">
    <location>
        <begin position="1"/>
        <end position="21"/>
    </location>
</feature>
<accession>A0A150WTX6</accession>
<evidence type="ECO:0000313" key="5">
    <source>
        <dbReference type="Proteomes" id="UP000075799"/>
    </source>
</evidence>
<dbReference type="EMBL" id="LUKF01000003">
    <property type="protein sequence ID" value="KYG69939.1"/>
    <property type="molecule type" value="Genomic_DNA"/>
</dbReference>
<evidence type="ECO:0000256" key="1">
    <source>
        <dbReference type="SAM" id="SignalP"/>
    </source>
</evidence>
<dbReference type="Proteomes" id="UP000075799">
    <property type="component" value="Unassembled WGS sequence"/>
</dbReference>
<protein>
    <submittedName>
        <fullName evidence="3">Uncharacterized protein</fullName>
    </submittedName>
</protein>
<dbReference type="AlphaFoldDB" id="A0A150WTX6"/>
<keyword evidence="1" id="KW-0732">Signal</keyword>
<dbReference type="Proteomes" id="UP000075391">
    <property type="component" value="Unassembled WGS sequence"/>
</dbReference>
<sequence>MKTIITAMIAFILLGTATAFAKQRTVRKVQEVNFGEMNLKGTIRNPDGAYLVQKRGIKFMPLYDVQKDMDGRIRESALYLNN</sequence>